<accession>A0A7S4PIN8</accession>
<protein>
    <submittedName>
        <fullName evidence="2">Uncharacterized protein</fullName>
    </submittedName>
</protein>
<proteinExistence type="predicted"/>
<evidence type="ECO:0000256" key="1">
    <source>
        <dbReference type="SAM" id="MobiDB-lite"/>
    </source>
</evidence>
<feature type="region of interest" description="Disordered" evidence="1">
    <location>
        <begin position="1"/>
        <end position="85"/>
    </location>
</feature>
<reference evidence="2" key="1">
    <citation type="submission" date="2021-01" db="EMBL/GenBank/DDBJ databases">
        <authorList>
            <person name="Corre E."/>
            <person name="Pelletier E."/>
            <person name="Niang G."/>
            <person name="Scheremetjew M."/>
            <person name="Finn R."/>
            <person name="Kale V."/>
            <person name="Holt S."/>
            <person name="Cochrane G."/>
            <person name="Meng A."/>
            <person name="Brown T."/>
            <person name="Cohen L."/>
        </authorList>
    </citation>
    <scope>NUCLEOTIDE SEQUENCE</scope>
    <source>
        <strain evidence="2">CCMP 2712</strain>
    </source>
</reference>
<feature type="region of interest" description="Disordered" evidence="1">
    <location>
        <begin position="160"/>
        <end position="180"/>
    </location>
</feature>
<name>A0A7S4PIN8_GUITH</name>
<dbReference type="EMBL" id="HBKN01045522">
    <property type="protein sequence ID" value="CAE2335065.1"/>
    <property type="molecule type" value="Transcribed_RNA"/>
</dbReference>
<organism evidence="2">
    <name type="scientific">Guillardia theta</name>
    <name type="common">Cryptophyte</name>
    <name type="synonym">Cryptomonas phi</name>
    <dbReference type="NCBI Taxonomy" id="55529"/>
    <lineage>
        <taxon>Eukaryota</taxon>
        <taxon>Cryptophyceae</taxon>
        <taxon>Pyrenomonadales</taxon>
        <taxon>Geminigeraceae</taxon>
        <taxon>Guillardia</taxon>
    </lineage>
</organism>
<dbReference type="AlphaFoldDB" id="A0A7S4PIN8"/>
<evidence type="ECO:0000313" key="2">
    <source>
        <dbReference type="EMBL" id="CAE2335065.1"/>
    </source>
</evidence>
<gene>
    <name evidence="2" type="ORF">GTHE00462_LOCUS35616</name>
</gene>
<feature type="compositionally biased region" description="Basic and acidic residues" evidence="1">
    <location>
        <begin position="12"/>
        <end position="38"/>
    </location>
</feature>
<sequence length="180" mass="19531">MPPAGKQGDGGNRADDGNQRREGGSEERGRVAEGRDSEGAWGERAALVPMEETRGDRGIVGSREGRGTPYSGGSRKRSLSVASGGERFSGYIKNFPYCQKKPGEGGERDRFRTTYTRVNEHRLSEDAFRLAGGTVVGHAHHVGGFYTASSPNNFRKVMGQGDEVQEGVSPYSSRSFRRST</sequence>